<gene>
    <name evidence="1" type="ORF">F0562_020910</name>
</gene>
<organism evidence="1 2">
    <name type="scientific">Nyssa sinensis</name>
    <dbReference type="NCBI Taxonomy" id="561372"/>
    <lineage>
        <taxon>Eukaryota</taxon>
        <taxon>Viridiplantae</taxon>
        <taxon>Streptophyta</taxon>
        <taxon>Embryophyta</taxon>
        <taxon>Tracheophyta</taxon>
        <taxon>Spermatophyta</taxon>
        <taxon>Magnoliopsida</taxon>
        <taxon>eudicotyledons</taxon>
        <taxon>Gunneridae</taxon>
        <taxon>Pentapetalae</taxon>
        <taxon>asterids</taxon>
        <taxon>Cornales</taxon>
        <taxon>Nyssaceae</taxon>
        <taxon>Nyssa</taxon>
    </lineage>
</organism>
<proteinExistence type="predicted"/>
<keyword evidence="2" id="KW-1185">Reference proteome</keyword>
<evidence type="ECO:0000313" key="2">
    <source>
        <dbReference type="Proteomes" id="UP000325577"/>
    </source>
</evidence>
<accession>A0A5J5BU30</accession>
<dbReference type="EMBL" id="CM018033">
    <property type="protein sequence ID" value="KAA8546196.1"/>
    <property type="molecule type" value="Genomic_DNA"/>
</dbReference>
<sequence length="31" mass="3975">HPKSRLLLKRRRYSIEPGFLKELFPLHRWWN</sequence>
<evidence type="ECO:0000313" key="1">
    <source>
        <dbReference type="EMBL" id="KAA8546196.1"/>
    </source>
</evidence>
<protein>
    <submittedName>
        <fullName evidence="1">Uncharacterized protein</fullName>
    </submittedName>
</protein>
<name>A0A5J5BU30_9ASTE</name>
<reference evidence="1 2" key="1">
    <citation type="submission" date="2019-09" db="EMBL/GenBank/DDBJ databases">
        <title>A chromosome-level genome assembly of the Chinese tupelo Nyssa sinensis.</title>
        <authorList>
            <person name="Yang X."/>
            <person name="Kang M."/>
            <person name="Yang Y."/>
            <person name="Xiong H."/>
            <person name="Wang M."/>
            <person name="Zhang Z."/>
            <person name="Wang Z."/>
            <person name="Wu H."/>
            <person name="Ma T."/>
            <person name="Liu J."/>
            <person name="Xi Z."/>
        </authorList>
    </citation>
    <scope>NUCLEOTIDE SEQUENCE [LARGE SCALE GENOMIC DNA]</scope>
    <source>
        <strain evidence="1">J267</strain>
        <tissue evidence="1">Leaf</tissue>
    </source>
</reference>
<feature type="non-terminal residue" evidence="1">
    <location>
        <position position="1"/>
    </location>
</feature>
<dbReference type="Proteomes" id="UP000325577">
    <property type="component" value="Linkage Group LG10"/>
</dbReference>
<dbReference type="AlphaFoldDB" id="A0A5J5BU30"/>